<feature type="domain" description="EAL" evidence="2">
    <location>
        <begin position="274"/>
        <end position="526"/>
    </location>
</feature>
<dbReference type="SMART" id="SM00052">
    <property type="entry name" value="EAL"/>
    <property type="match status" value="1"/>
</dbReference>
<feature type="transmembrane region" description="Helical" evidence="1">
    <location>
        <begin position="117"/>
        <end position="137"/>
    </location>
</feature>
<dbReference type="EMBL" id="BMLY01000003">
    <property type="protein sequence ID" value="GGP26235.1"/>
    <property type="molecule type" value="Genomic_DNA"/>
</dbReference>
<keyword evidence="1" id="KW-1133">Transmembrane helix</keyword>
<dbReference type="InterPro" id="IPR035919">
    <property type="entry name" value="EAL_sf"/>
</dbReference>
<dbReference type="PROSITE" id="PS50883">
    <property type="entry name" value="EAL"/>
    <property type="match status" value="1"/>
</dbReference>
<feature type="transmembrane region" description="Helical" evidence="1">
    <location>
        <begin position="59"/>
        <end position="80"/>
    </location>
</feature>
<keyword evidence="1" id="KW-0472">Membrane</keyword>
<evidence type="ECO:0000313" key="3">
    <source>
        <dbReference type="EMBL" id="GGP26235.1"/>
    </source>
</evidence>
<name>A0ABQ2PLY0_9NEIS</name>
<evidence type="ECO:0000256" key="1">
    <source>
        <dbReference type="SAM" id="Phobius"/>
    </source>
</evidence>
<evidence type="ECO:0000313" key="4">
    <source>
        <dbReference type="Proteomes" id="UP000621859"/>
    </source>
</evidence>
<feature type="transmembrane region" description="Helical" evidence="1">
    <location>
        <begin position="189"/>
        <end position="209"/>
    </location>
</feature>
<reference evidence="4" key="1">
    <citation type="journal article" date="2019" name="Int. J. Syst. Evol. Microbiol.">
        <title>The Global Catalogue of Microorganisms (GCM) 10K type strain sequencing project: providing services to taxonomists for standard genome sequencing and annotation.</title>
        <authorList>
            <consortium name="The Broad Institute Genomics Platform"/>
            <consortium name="The Broad Institute Genome Sequencing Center for Infectious Disease"/>
            <person name="Wu L."/>
            <person name="Ma J."/>
        </authorList>
    </citation>
    <scope>NUCLEOTIDE SEQUENCE [LARGE SCALE GENOMIC DNA]</scope>
    <source>
        <strain evidence="4">CGMCC 1.8860</strain>
    </source>
</reference>
<feature type="transmembrane region" description="Helical" evidence="1">
    <location>
        <begin position="22"/>
        <end position="39"/>
    </location>
</feature>
<dbReference type="CDD" id="cd01948">
    <property type="entry name" value="EAL"/>
    <property type="match status" value="1"/>
</dbReference>
<keyword evidence="4" id="KW-1185">Reference proteome</keyword>
<feature type="transmembrane region" description="Helical" evidence="1">
    <location>
        <begin position="86"/>
        <end position="105"/>
    </location>
</feature>
<organism evidence="3 4">
    <name type="scientific">Silvimonas amylolytica</name>
    <dbReference type="NCBI Taxonomy" id="449663"/>
    <lineage>
        <taxon>Bacteria</taxon>
        <taxon>Pseudomonadati</taxon>
        <taxon>Pseudomonadota</taxon>
        <taxon>Betaproteobacteria</taxon>
        <taxon>Neisseriales</taxon>
        <taxon>Chitinibacteraceae</taxon>
        <taxon>Silvimonas</taxon>
    </lineage>
</organism>
<dbReference type="Gene3D" id="3.20.20.450">
    <property type="entry name" value="EAL domain"/>
    <property type="match status" value="1"/>
</dbReference>
<dbReference type="RefSeq" id="WP_188692838.1">
    <property type="nucleotide sequence ID" value="NZ_BMLY01000003.1"/>
</dbReference>
<sequence>MNFLVEDATRFTVSFPLSQQSVLFWIFASFVVHICQRLVEQAGTVVDLPSRRLSVSQSAMCIGCLVWALDVVGFFMYPGLAHEGLQLTPALGALLIMTASARLSVPHLSRASDARKVTAAGLALATGMVCAHITLVADYVHGQVRVNPLALATSIGLAVTLAVAIALRHRLARLRAVRAEFRSLTWQEATLAGAAIVPLHWCLINIFPIQANQGIRNGESVTLLITLLVFGLAVGIDQLQNLRHEQSRQFLLNRALALVRSSPRRVGTAQDIQLSLIADRLPELISPDHLQMYFQPIVAADGHVCHQEALLRIADPVMGSISPEPFFLAAELQGKTVELDRMILQIVIGHMQKWQLQGCSMTVAVNVAPVTLVAEGFADWLDDTLRRHALSPQYLKLEMTEHAIIASGETMVEAMTALRSRGLGVIMDDFGAGYSSLGVLAALPIEGIKCDRLFVRDLQHDPRRQAMLRHIVALSRELGLSVTAEGVESREELTAVADAGIRSFQGYLFAAALPASEIIAWHRQSLGLAPFGLIRNGKVSPA</sequence>
<keyword evidence="1" id="KW-0812">Transmembrane</keyword>
<proteinExistence type="predicted"/>
<feature type="transmembrane region" description="Helical" evidence="1">
    <location>
        <begin position="149"/>
        <end position="168"/>
    </location>
</feature>
<gene>
    <name evidence="3" type="ORF">GCM10010971_20540</name>
</gene>
<evidence type="ECO:0000259" key="2">
    <source>
        <dbReference type="PROSITE" id="PS50883"/>
    </source>
</evidence>
<dbReference type="Pfam" id="PF00563">
    <property type="entry name" value="EAL"/>
    <property type="match status" value="1"/>
</dbReference>
<accession>A0ABQ2PLY0</accession>
<dbReference type="PANTHER" id="PTHR33121:SF70">
    <property type="entry name" value="SIGNALING PROTEIN YKOW"/>
    <property type="match status" value="1"/>
</dbReference>
<dbReference type="PANTHER" id="PTHR33121">
    <property type="entry name" value="CYCLIC DI-GMP PHOSPHODIESTERASE PDEF"/>
    <property type="match status" value="1"/>
</dbReference>
<dbReference type="Proteomes" id="UP000621859">
    <property type="component" value="Unassembled WGS sequence"/>
</dbReference>
<dbReference type="InterPro" id="IPR050706">
    <property type="entry name" value="Cyclic-di-GMP_PDE-like"/>
</dbReference>
<protein>
    <recommendedName>
        <fullName evidence="2">EAL domain-containing protein</fullName>
    </recommendedName>
</protein>
<comment type="caution">
    <text evidence="3">The sequence shown here is derived from an EMBL/GenBank/DDBJ whole genome shotgun (WGS) entry which is preliminary data.</text>
</comment>
<dbReference type="InterPro" id="IPR001633">
    <property type="entry name" value="EAL_dom"/>
</dbReference>
<dbReference type="SUPFAM" id="SSF141868">
    <property type="entry name" value="EAL domain-like"/>
    <property type="match status" value="1"/>
</dbReference>